<evidence type="ECO:0000313" key="5">
    <source>
        <dbReference type="Proteomes" id="UP000464495"/>
    </source>
</evidence>
<dbReference type="AlphaFoldDB" id="A0A6P1T3X2"/>
<reference evidence="4 5" key="1">
    <citation type="submission" date="2019-12" db="EMBL/GenBank/DDBJ databases">
        <title>Complete genome sequence of Algicella marina strain 9Alg 56(T) isolated from the red alga Tichocarpus crinitus.</title>
        <authorList>
            <person name="Kim S.-G."/>
            <person name="Nedashkovskaya O.I."/>
        </authorList>
    </citation>
    <scope>NUCLEOTIDE SEQUENCE [LARGE SCALE GENOMIC DNA]</scope>
    <source>
        <strain evidence="4 5">9Alg 56</strain>
    </source>
</reference>
<dbReference type="InterPro" id="IPR055214">
    <property type="entry name" value="PTP-NADK"/>
</dbReference>
<accession>A0A6P1T3X2</accession>
<dbReference type="GO" id="GO:0016791">
    <property type="term" value="F:phosphatase activity"/>
    <property type="evidence" value="ECO:0007669"/>
    <property type="project" value="TreeGrafter"/>
</dbReference>
<proteinExistence type="inferred from homology"/>
<keyword evidence="5" id="KW-1185">Reference proteome</keyword>
<evidence type="ECO:0000256" key="1">
    <source>
        <dbReference type="ARBA" id="ARBA00009580"/>
    </source>
</evidence>
<protein>
    <recommendedName>
        <fullName evidence="3">Tyrosine specific protein phosphatases domain-containing protein</fullName>
    </recommendedName>
</protein>
<dbReference type="KEGG" id="amaq:GO499_15020"/>
<gene>
    <name evidence="4" type="ORF">GO499_15020</name>
</gene>
<organism evidence="4 5">
    <name type="scientific">Algicella marina</name>
    <dbReference type="NCBI Taxonomy" id="2683284"/>
    <lineage>
        <taxon>Bacteria</taxon>
        <taxon>Pseudomonadati</taxon>
        <taxon>Pseudomonadota</taxon>
        <taxon>Alphaproteobacteria</taxon>
        <taxon>Rhodobacterales</taxon>
        <taxon>Paracoccaceae</taxon>
        <taxon>Algicella</taxon>
    </lineage>
</organism>
<dbReference type="InterPro" id="IPR029021">
    <property type="entry name" value="Prot-tyrosine_phosphatase-like"/>
</dbReference>
<dbReference type="Pfam" id="PF22741">
    <property type="entry name" value="PTP-NADK"/>
    <property type="match status" value="1"/>
</dbReference>
<dbReference type="SUPFAM" id="SSF52799">
    <property type="entry name" value="(Phosphotyrosine protein) phosphatases II"/>
    <property type="match status" value="1"/>
</dbReference>
<dbReference type="InterPro" id="IPR000387">
    <property type="entry name" value="Tyr_Pase_dom"/>
</dbReference>
<feature type="domain" description="Tyrosine specific protein phosphatases" evidence="3">
    <location>
        <begin position="258"/>
        <end position="329"/>
    </location>
</feature>
<dbReference type="PANTHER" id="PTHR31126">
    <property type="entry name" value="TYROSINE-PROTEIN PHOSPHATASE"/>
    <property type="match status" value="1"/>
</dbReference>
<dbReference type="EMBL" id="CP046620">
    <property type="protein sequence ID" value="QHQ36393.1"/>
    <property type="molecule type" value="Genomic_DNA"/>
</dbReference>
<evidence type="ECO:0000256" key="2">
    <source>
        <dbReference type="SAM" id="MobiDB-lite"/>
    </source>
</evidence>
<dbReference type="PROSITE" id="PS50056">
    <property type="entry name" value="TYR_PHOSPHATASE_2"/>
    <property type="match status" value="1"/>
</dbReference>
<sequence length="373" mass="41954">MSALPAEPAAGRTGRWRGSENFRFCPCACPEPPPQEMQRPQRHRPPAAGRRGREPPSRTLPPSTPAHPPLWRRGSSGCGAVSVWRSSFRLRLFAASLRDVDGSNRTFALRIASRACRAGLASLTPLTYPGRKASVEAPLAGLKERFRRWYNDWQAEWNAEWPSPNARKRAWFDMMWFDHGFLRILWRNHDEVAPGIWRANQPGPKRLRELADLGMRSIINLRGESGWGTYFLEKEVAEEAGVELLNARLYSRRPPTREEALRYIEALDAAPRPVLLHCKSGADRAGLAAAMALLDQGASAEEAARELSLRYLHIRQAKTGILDAFIAHYGAYQATGDLPFRRWLAEVYDPAEVKPVKGKGFGNFLVEKVLARE</sequence>
<evidence type="ECO:0000313" key="4">
    <source>
        <dbReference type="EMBL" id="QHQ36393.1"/>
    </source>
</evidence>
<dbReference type="Proteomes" id="UP000464495">
    <property type="component" value="Chromosome"/>
</dbReference>
<dbReference type="PANTHER" id="PTHR31126:SF72">
    <property type="entry name" value="DUAL SPECIFICITY PROTEIN PHOSPHATASE TPBA"/>
    <property type="match status" value="1"/>
</dbReference>
<name>A0A6P1T3X2_9RHOB</name>
<evidence type="ECO:0000259" key="3">
    <source>
        <dbReference type="PROSITE" id="PS50056"/>
    </source>
</evidence>
<feature type="region of interest" description="Disordered" evidence="2">
    <location>
        <begin position="1"/>
        <end position="75"/>
    </location>
</feature>
<comment type="similarity">
    <text evidence="1">Belongs to the protein-tyrosine phosphatase family.</text>
</comment>
<feature type="compositionally biased region" description="Pro residues" evidence="2">
    <location>
        <begin position="58"/>
        <end position="68"/>
    </location>
</feature>
<dbReference type="Gene3D" id="3.90.190.10">
    <property type="entry name" value="Protein tyrosine phosphatase superfamily"/>
    <property type="match status" value="1"/>
</dbReference>